<dbReference type="Gene3D" id="1.25.10.10">
    <property type="entry name" value="Leucine-rich Repeat Variant"/>
    <property type="match status" value="1"/>
</dbReference>
<organism evidence="1">
    <name type="scientific">uncultured marine thaumarchaeote KM3_24_H11</name>
    <dbReference type="NCBI Taxonomy" id="1456102"/>
    <lineage>
        <taxon>Archaea</taxon>
        <taxon>Nitrososphaerota</taxon>
        <taxon>environmental samples</taxon>
    </lineage>
</organism>
<name>A0A075GV87_9ARCH</name>
<reference evidence="1" key="1">
    <citation type="journal article" date="2014" name="Genome Biol. Evol.">
        <title>Pangenome evidence for extensive interdomain horizontal transfer affecting lineage core and shell genes in uncultured planktonic thaumarchaeota and euryarchaeota.</title>
        <authorList>
            <person name="Deschamps P."/>
            <person name="Zivanovic Y."/>
            <person name="Moreira D."/>
            <person name="Rodriguez-Valera F."/>
            <person name="Lopez-Garcia P."/>
        </authorList>
    </citation>
    <scope>NUCLEOTIDE SEQUENCE</scope>
</reference>
<dbReference type="InterPro" id="IPR016024">
    <property type="entry name" value="ARM-type_fold"/>
</dbReference>
<dbReference type="SUPFAM" id="SSF48371">
    <property type="entry name" value="ARM repeat"/>
    <property type="match status" value="1"/>
</dbReference>
<protein>
    <recommendedName>
        <fullName evidence="2">HEAT repeat domain-containing protein</fullName>
    </recommendedName>
</protein>
<dbReference type="InterPro" id="IPR011989">
    <property type="entry name" value="ARM-like"/>
</dbReference>
<evidence type="ECO:0008006" key="2">
    <source>
        <dbReference type="Google" id="ProtNLM"/>
    </source>
</evidence>
<proteinExistence type="predicted"/>
<dbReference type="EMBL" id="KF900813">
    <property type="protein sequence ID" value="AIF07796.1"/>
    <property type="molecule type" value="Genomic_DNA"/>
</dbReference>
<accession>A0A075GV87</accession>
<sequence>MKSQKFLIKNLNSTNKNIKGFTSLVLANRNDKDAIPEIIKIVNDKHERVRSCAIGALGYLKAENISEIILKLISDSSLEVQISALNAAIQTKISIPEQKIKEISKNDDVQIKKLLLKLKK</sequence>
<dbReference type="AlphaFoldDB" id="A0A075GV87"/>
<evidence type="ECO:0000313" key="1">
    <source>
        <dbReference type="EMBL" id="AIF07796.1"/>
    </source>
</evidence>
<dbReference type="Pfam" id="PF13646">
    <property type="entry name" value="HEAT_2"/>
    <property type="match status" value="1"/>
</dbReference>